<keyword evidence="3" id="KW-1185">Reference proteome</keyword>
<name>A0A2L2SU68_9HYPO</name>
<dbReference type="AlphaFoldDB" id="A0A2L2SU68"/>
<dbReference type="Proteomes" id="UP000245910">
    <property type="component" value="Chromosome II"/>
</dbReference>
<evidence type="ECO:0000256" key="1">
    <source>
        <dbReference type="SAM" id="MobiDB-lite"/>
    </source>
</evidence>
<accession>A0A2L2SU68</accession>
<sequence length="157" mass="17429">MTGARPPAGTRGGVARLASFDRGVLMPNPQKLERGEEAGHCRILYSASGSQIDAQRHYKYQPHRFARTTNADKSTIKATNGLSEKPKPYALQRLDRGICAPQKRHQGRARLTSTQGMRGWRRKCECQAANESPPHQTTPISSMTRRGYADQQPVDDA</sequence>
<proteinExistence type="predicted"/>
<feature type="compositionally biased region" description="Polar residues" evidence="1">
    <location>
        <begin position="129"/>
        <end position="144"/>
    </location>
</feature>
<protein>
    <submittedName>
        <fullName evidence="2">Uncharacterized protein</fullName>
    </submittedName>
</protein>
<organism evidence="2 3">
    <name type="scientific">Fusarium venenatum</name>
    <dbReference type="NCBI Taxonomy" id="56646"/>
    <lineage>
        <taxon>Eukaryota</taxon>
        <taxon>Fungi</taxon>
        <taxon>Dikarya</taxon>
        <taxon>Ascomycota</taxon>
        <taxon>Pezizomycotina</taxon>
        <taxon>Sordariomycetes</taxon>
        <taxon>Hypocreomycetidae</taxon>
        <taxon>Hypocreales</taxon>
        <taxon>Nectriaceae</taxon>
        <taxon>Fusarium</taxon>
    </lineage>
</organism>
<reference evidence="3" key="1">
    <citation type="submission" date="2014-10" db="EMBL/GenBank/DDBJ databases">
        <authorList>
            <person name="King R."/>
        </authorList>
    </citation>
    <scope>NUCLEOTIDE SEQUENCE [LARGE SCALE GENOMIC DNA]</scope>
    <source>
        <strain evidence="3">A3/5</strain>
    </source>
</reference>
<dbReference type="EMBL" id="LN649230">
    <property type="protein sequence ID" value="CEI60942.1"/>
    <property type="molecule type" value="Genomic_DNA"/>
</dbReference>
<evidence type="ECO:0000313" key="3">
    <source>
        <dbReference type="Proteomes" id="UP000245910"/>
    </source>
</evidence>
<evidence type="ECO:0000313" key="2">
    <source>
        <dbReference type="EMBL" id="CEI60942.1"/>
    </source>
</evidence>
<feature type="region of interest" description="Disordered" evidence="1">
    <location>
        <begin position="124"/>
        <end position="157"/>
    </location>
</feature>